<dbReference type="EMBL" id="JAINUF010000019">
    <property type="protein sequence ID" value="KAJ8336778.1"/>
    <property type="molecule type" value="Genomic_DNA"/>
</dbReference>
<feature type="compositionally biased region" description="Polar residues" evidence="1">
    <location>
        <begin position="65"/>
        <end position="85"/>
    </location>
</feature>
<keyword evidence="3" id="KW-1185">Reference proteome</keyword>
<comment type="caution">
    <text evidence="2">The sequence shown here is derived from an EMBL/GenBank/DDBJ whole genome shotgun (WGS) entry which is preliminary data.</text>
</comment>
<evidence type="ECO:0000313" key="2">
    <source>
        <dbReference type="EMBL" id="KAJ8336778.1"/>
    </source>
</evidence>
<evidence type="ECO:0000313" key="3">
    <source>
        <dbReference type="Proteomes" id="UP001152622"/>
    </source>
</evidence>
<feature type="region of interest" description="Disordered" evidence="1">
    <location>
        <begin position="27"/>
        <end position="99"/>
    </location>
</feature>
<dbReference type="AlphaFoldDB" id="A0A9Q1ICJ4"/>
<proteinExistence type="predicted"/>
<accession>A0A9Q1ICJ4</accession>
<evidence type="ECO:0000256" key="1">
    <source>
        <dbReference type="SAM" id="MobiDB-lite"/>
    </source>
</evidence>
<sequence>MSFANYSQSTVITNWFARDWFCEGDGPDADKPIEQPLHGSVDRPLANGVMPRPEAPAQSAHRAHLQTSEGECQRGSWKSTDSVNTPDERLCALHTNTRG</sequence>
<reference evidence="2" key="1">
    <citation type="journal article" date="2023" name="Science">
        <title>Genome structures resolve the early diversification of teleost fishes.</title>
        <authorList>
            <person name="Parey E."/>
            <person name="Louis A."/>
            <person name="Montfort J."/>
            <person name="Bouchez O."/>
            <person name="Roques C."/>
            <person name="Iampietro C."/>
            <person name="Lluch J."/>
            <person name="Castinel A."/>
            <person name="Donnadieu C."/>
            <person name="Desvignes T."/>
            <person name="Floi Bucao C."/>
            <person name="Jouanno E."/>
            <person name="Wen M."/>
            <person name="Mejri S."/>
            <person name="Dirks R."/>
            <person name="Jansen H."/>
            <person name="Henkel C."/>
            <person name="Chen W.J."/>
            <person name="Zahm M."/>
            <person name="Cabau C."/>
            <person name="Klopp C."/>
            <person name="Thompson A.W."/>
            <person name="Robinson-Rechavi M."/>
            <person name="Braasch I."/>
            <person name="Lecointre G."/>
            <person name="Bobe J."/>
            <person name="Postlethwait J.H."/>
            <person name="Berthelot C."/>
            <person name="Roest Crollius H."/>
            <person name="Guiguen Y."/>
        </authorList>
    </citation>
    <scope>NUCLEOTIDE SEQUENCE</scope>
    <source>
        <strain evidence="2">WJC10195</strain>
    </source>
</reference>
<dbReference type="Proteomes" id="UP001152622">
    <property type="component" value="Chromosome 19"/>
</dbReference>
<protein>
    <submittedName>
        <fullName evidence="2">Uncharacterized protein</fullName>
    </submittedName>
</protein>
<name>A0A9Q1ICJ4_SYNKA</name>
<organism evidence="2 3">
    <name type="scientific">Synaphobranchus kaupii</name>
    <name type="common">Kaup's arrowtooth eel</name>
    <dbReference type="NCBI Taxonomy" id="118154"/>
    <lineage>
        <taxon>Eukaryota</taxon>
        <taxon>Metazoa</taxon>
        <taxon>Chordata</taxon>
        <taxon>Craniata</taxon>
        <taxon>Vertebrata</taxon>
        <taxon>Euteleostomi</taxon>
        <taxon>Actinopterygii</taxon>
        <taxon>Neopterygii</taxon>
        <taxon>Teleostei</taxon>
        <taxon>Anguilliformes</taxon>
        <taxon>Synaphobranchidae</taxon>
        <taxon>Synaphobranchus</taxon>
    </lineage>
</organism>
<gene>
    <name evidence="2" type="ORF">SKAU_G00379980</name>
</gene>